<protein>
    <submittedName>
        <fullName evidence="1">Uncharacterized protein</fullName>
    </submittedName>
</protein>
<accession>A0ABW2C8X6</accession>
<evidence type="ECO:0000313" key="1">
    <source>
        <dbReference type="EMBL" id="MFC6870524.1"/>
    </source>
</evidence>
<dbReference type="EMBL" id="JBHSXX010000001">
    <property type="protein sequence ID" value="MFC6870524.1"/>
    <property type="molecule type" value="Genomic_DNA"/>
</dbReference>
<sequence>MTDRELEPLHDAAAGNLLFHTGRWGGPAGYRWRGPDGDEAGLVPSWQELELDRLRGLGLVVIEPGRGPFDRKVTVTERGIAALRMADAA</sequence>
<proteinExistence type="predicted"/>
<dbReference type="RefSeq" id="WP_345402457.1">
    <property type="nucleotide sequence ID" value="NZ_BAABLA010000110.1"/>
</dbReference>
<name>A0ABW2C8X6_9PSEU</name>
<evidence type="ECO:0000313" key="2">
    <source>
        <dbReference type="Proteomes" id="UP001596337"/>
    </source>
</evidence>
<reference evidence="2" key="1">
    <citation type="journal article" date="2019" name="Int. J. Syst. Evol. Microbiol.">
        <title>The Global Catalogue of Microorganisms (GCM) 10K type strain sequencing project: providing services to taxonomists for standard genome sequencing and annotation.</title>
        <authorList>
            <consortium name="The Broad Institute Genomics Platform"/>
            <consortium name="The Broad Institute Genome Sequencing Center for Infectious Disease"/>
            <person name="Wu L."/>
            <person name="Ma J."/>
        </authorList>
    </citation>
    <scope>NUCLEOTIDE SEQUENCE [LARGE SCALE GENOMIC DNA]</scope>
    <source>
        <strain evidence="2">KCTC 32255</strain>
    </source>
</reference>
<comment type="caution">
    <text evidence="1">The sequence shown here is derived from an EMBL/GenBank/DDBJ whole genome shotgun (WGS) entry which is preliminary data.</text>
</comment>
<organism evidence="1 2">
    <name type="scientific">Haloechinothrix salitolerans</name>
    <dbReference type="NCBI Taxonomy" id="926830"/>
    <lineage>
        <taxon>Bacteria</taxon>
        <taxon>Bacillati</taxon>
        <taxon>Actinomycetota</taxon>
        <taxon>Actinomycetes</taxon>
        <taxon>Pseudonocardiales</taxon>
        <taxon>Pseudonocardiaceae</taxon>
        <taxon>Haloechinothrix</taxon>
    </lineage>
</organism>
<keyword evidence="2" id="KW-1185">Reference proteome</keyword>
<dbReference type="Proteomes" id="UP001596337">
    <property type="component" value="Unassembled WGS sequence"/>
</dbReference>
<gene>
    <name evidence="1" type="ORF">ACFQGD_25655</name>
</gene>